<gene>
    <name evidence="10" type="ORF">C499_07080</name>
</gene>
<comment type="caution">
    <text evidence="10">The sequence shown here is derived from an EMBL/GenBank/DDBJ whole genome shotgun (WGS) entry which is preliminary data.</text>
</comment>
<sequence length="55" mass="5885">MVLNLVIAGFFGALVPLILDRLGYDPATSATIFITTATAVLGFFIFLELAQIVLL</sequence>
<feature type="transmembrane region" description="Helical" evidence="8">
    <location>
        <begin position="6"/>
        <end position="24"/>
    </location>
</feature>
<evidence type="ECO:0000313" key="11">
    <source>
        <dbReference type="Proteomes" id="UP000011585"/>
    </source>
</evidence>
<dbReference type="Proteomes" id="UP000011585">
    <property type="component" value="Unassembled WGS sequence"/>
</dbReference>
<dbReference type="InterPro" id="IPR006667">
    <property type="entry name" value="SLC41_membr_dom"/>
</dbReference>
<evidence type="ECO:0000256" key="3">
    <source>
        <dbReference type="ARBA" id="ARBA00022448"/>
    </source>
</evidence>
<dbReference type="GO" id="GO:0016020">
    <property type="term" value="C:membrane"/>
    <property type="evidence" value="ECO:0007669"/>
    <property type="project" value="UniProtKB-SubCell"/>
</dbReference>
<keyword evidence="5" id="KW-0460">Magnesium</keyword>
<evidence type="ECO:0000256" key="6">
    <source>
        <dbReference type="ARBA" id="ARBA00022989"/>
    </source>
</evidence>
<comment type="subcellular location">
    <subcellularLocation>
        <location evidence="1">Membrane</location>
        <topology evidence="1">Multi-pass membrane protein</topology>
    </subcellularLocation>
</comment>
<evidence type="ECO:0000256" key="5">
    <source>
        <dbReference type="ARBA" id="ARBA00022842"/>
    </source>
</evidence>
<organism evidence="10 11">
    <name type="scientific">Halogeometricum borinquense (strain ATCC 700274 / DSM 11551 / JCM 10706 / KCTC 4070 / PR3)</name>
    <dbReference type="NCBI Taxonomy" id="469382"/>
    <lineage>
        <taxon>Archaea</taxon>
        <taxon>Methanobacteriati</taxon>
        <taxon>Methanobacteriota</taxon>
        <taxon>Stenosarchaea group</taxon>
        <taxon>Halobacteria</taxon>
        <taxon>Halobacteriales</taxon>
        <taxon>Haloferacaceae</taxon>
        <taxon>Halogeometricum</taxon>
    </lineage>
</organism>
<proteinExistence type="inferred from homology"/>
<keyword evidence="3" id="KW-0813">Transport</keyword>
<name>L9UW44_HALBP</name>
<keyword evidence="6 8" id="KW-1133">Transmembrane helix</keyword>
<reference evidence="10 11" key="1">
    <citation type="journal article" date="2014" name="PLoS Genet.">
        <title>Phylogenetically driven sequencing of extremely halophilic archaea reveals strategies for static and dynamic osmo-response.</title>
        <authorList>
            <person name="Becker E.A."/>
            <person name="Seitzer P.M."/>
            <person name="Tritt A."/>
            <person name="Larsen D."/>
            <person name="Krusor M."/>
            <person name="Yao A.I."/>
            <person name="Wu D."/>
            <person name="Madern D."/>
            <person name="Eisen J.A."/>
            <person name="Darling A.E."/>
            <person name="Facciotti M.T."/>
        </authorList>
    </citation>
    <scope>NUCLEOTIDE SEQUENCE [LARGE SCALE GENOMIC DNA]</scope>
    <source>
        <strain evidence="10 11">DSM 11551</strain>
    </source>
</reference>
<dbReference type="PANTHER" id="PTHR41394">
    <property type="entry name" value="MAGNESIUM TRANSPORTER MGTE"/>
    <property type="match status" value="1"/>
</dbReference>
<dbReference type="PANTHER" id="PTHR41394:SF5">
    <property type="entry name" value="SLC41A_MGTE INTEGRAL MEMBRANE DOMAIN-CONTAINING PROTEIN"/>
    <property type="match status" value="1"/>
</dbReference>
<evidence type="ECO:0000256" key="8">
    <source>
        <dbReference type="SAM" id="Phobius"/>
    </source>
</evidence>
<dbReference type="EMBL" id="AOHT01000021">
    <property type="protein sequence ID" value="ELY28976.1"/>
    <property type="molecule type" value="Genomic_DNA"/>
</dbReference>
<dbReference type="GO" id="GO:0008324">
    <property type="term" value="F:monoatomic cation transmembrane transporter activity"/>
    <property type="evidence" value="ECO:0007669"/>
    <property type="project" value="InterPro"/>
</dbReference>
<evidence type="ECO:0000256" key="2">
    <source>
        <dbReference type="ARBA" id="ARBA00009749"/>
    </source>
</evidence>
<dbReference type="AlphaFoldDB" id="L9UW44"/>
<protein>
    <submittedName>
        <fullName evidence="10">MgtE integral membrane protein</fullName>
    </submittedName>
</protein>
<feature type="domain" description="SLC41A/MgtE integral membrane" evidence="9">
    <location>
        <begin position="1"/>
        <end position="47"/>
    </location>
</feature>
<evidence type="ECO:0000256" key="7">
    <source>
        <dbReference type="ARBA" id="ARBA00023136"/>
    </source>
</evidence>
<evidence type="ECO:0000259" key="9">
    <source>
        <dbReference type="Pfam" id="PF01769"/>
    </source>
</evidence>
<accession>L9UW44</accession>
<dbReference type="InterPro" id="IPR036739">
    <property type="entry name" value="SLC41_membr_dom_sf"/>
</dbReference>
<dbReference type="Gene3D" id="1.10.357.20">
    <property type="entry name" value="SLC41 divalent cation transporters, integral membrane domain"/>
    <property type="match status" value="1"/>
</dbReference>
<comment type="similarity">
    <text evidence="2">Belongs to the SLC41A transporter family.</text>
</comment>
<keyword evidence="7 8" id="KW-0472">Membrane</keyword>
<evidence type="ECO:0000256" key="1">
    <source>
        <dbReference type="ARBA" id="ARBA00004141"/>
    </source>
</evidence>
<feature type="transmembrane region" description="Helical" evidence="8">
    <location>
        <begin position="31"/>
        <end position="54"/>
    </location>
</feature>
<keyword evidence="4 8" id="KW-0812">Transmembrane</keyword>
<evidence type="ECO:0000313" key="10">
    <source>
        <dbReference type="EMBL" id="ELY28976.1"/>
    </source>
</evidence>
<evidence type="ECO:0000256" key="4">
    <source>
        <dbReference type="ARBA" id="ARBA00022692"/>
    </source>
</evidence>
<dbReference type="SUPFAM" id="SSF161093">
    <property type="entry name" value="MgtE membrane domain-like"/>
    <property type="match status" value="1"/>
</dbReference>
<dbReference type="Pfam" id="PF01769">
    <property type="entry name" value="MgtE"/>
    <property type="match status" value="1"/>
</dbReference>